<organism evidence="11 12">
    <name type="scientific">Kluyveromyces lactis (strain ATCC 8585 / CBS 2359 / DSM 70799 / NBRC 1267 / NRRL Y-1140 / WM37)</name>
    <name type="common">Yeast</name>
    <name type="synonym">Candida sphaerica</name>
    <dbReference type="NCBI Taxonomy" id="284590"/>
    <lineage>
        <taxon>Eukaryota</taxon>
        <taxon>Fungi</taxon>
        <taxon>Dikarya</taxon>
        <taxon>Ascomycota</taxon>
        <taxon>Saccharomycotina</taxon>
        <taxon>Saccharomycetes</taxon>
        <taxon>Saccharomycetales</taxon>
        <taxon>Saccharomycetaceae</taxon>
        <taxon>Kluyveromyces</taxon>
    </lineage>
</organism>
<evidence type="ECO:0000256" key="7">
    <source>
        <dbReference type="ARBA" id="ARBA00023010"/>
    </source>
</evidence>
<evidence type="ECO:0000313" key="12">
    <source>
        <dbReference type="Proteomes" id="UP000000598"/>
    </source>
</evidence>
<feature type="compositionally biased region" description="Low complexity" evidence="10">
    <location>
        <begin position="166"/>
        <end position="177"/>
    </location>
</feature>
<evidence type="ECO:0000256" key="2">
    <source>
        <dbReference type="ARBA" id="ARBA00004567"/>
    </source>
</evidence>
<dbReference type="EMBL" id="CR382126">
    <property type="protein sequence ID" value="CAG98787.1"/>
    <property type="molecule type" value="Genomic_DNA"/>
</dbReference>
<evidence type="ECO:0000256" key="9">
    <source>
        <dbReference type="ARBA" id="ARBA00023242"/>
    </source>
</evidence>
<dbReference type="OMA" id="RDNTDVF"/>
<dbReference type="InterPro" id="IPR025574">
    <property type="entry name" value="Nucleoporin_FG_rpt"/>
</dbReference>
<feature type="compositionally biased region" description="Low complexity" evidence="10">
    <location>
        <begin position="112"/>
        <end position="123"/>
    </location>
</feature>
<evidence type="ECO:0000256" key="10">
    <source>
        <dbReference type="SAM" id="MobiDB-lite"/>
    </source>
</evidence>
<feature type="compositionally biased region" description="Gly residues" evidence="10">
    <location>
        <begin position="144"/>
        <end position="155"/>
    </location>
</feature>
<dbReference type="HOGENOM" id="CLU_039862_0_0_1"/>
<dbReference type="Pfam" id="PF13634">
    <property type="entry name" value="Nucleoporin_FG"/>
    <property type="match status" value="2"/>
</dbReference>
<keyword evidence="7" id="KW-0811">Translocation</keyword>
<dbReference type="STRING" id="284590.Q6CJ10"/>
<dbReference type="PANTHER" id="PTHR13437">
    <property type="entry name" value="NUCLEOPORIN P58/P45 NUCLEOPORIN-LIKE PROTEIN 1"/>
    <property type="match status" value="1"/>
</dbReference>
<reference evidence="11 12" key="1">
    <citation type="journal article" date="2004" name="Nature">
        <title>Genome evolution in yeasts.</title>
        <authorList>
            <consortium name="Genolevures"/>
            <person name="Dujon B."/>
            <person name="Sherman D."/>
            <person name="Fischer G."/>
            <person name="Durrens P."/>
            <person name="Casaregola S."/>
            <person name="Lafontaine I."/>
            <person name="de Montigny J."/>
            <person name="Marck C."/>
            <person name="Neuveglise C."/>
            <person name="Talla E."/>
            <person name="Goffard N."/>
            <person name="Frangeul L."/>
            <person name="Aigle M."/>
            <person name="Anthouard V."/>
            <person name="Babour A."/>
            <person name="Barbe V."/>
            <person name="Barnay S."/>
            <person name="Blanchin S."/>
            <person name="Beckerich J.M."/>
            <person name="Beyne E."/>
            <person name="Bleykasten C."/>
            <person name="Boisrame A."/>
            <person name="Boyer J."/>
            <person name="Cattolico L."/>
            <person name="Confanioleri F."/>
            <person name="de Daruvar A."/>
            <person name="Despons L."/>
            <person name="Fabre E."/>
            <person name="Fairhead C."/>
            <person name="Ferry-Dumazet H."/>
            <person name="Groppi A."/>
            <person name="Hantraye F."/>
            <person name="Hennequin C."/>
            <person name="Jauniaux N."/>
            <person name="Joyet P."/>
            <person name="Kachouri R."/>
            <person name="Kerrest A."/>
            <person name="Koszul R."/>
            <person name="Lemaire M."/>
            <person name="Lesur I."/>
            <person name="Ma L."/>
            <person name="Muller H."/>
            <person name="Nicaud J.M."/>
            <person name="Nikolski M."/>
            <person name="Oztas S."/>
            <person name="Ozier-Kalogeropoulos O."/>
            <person name="Pellenz S."/>
            <person name="Potier S."/>
            <person name="Richard G.F."/>
            <person name="Straub M.L."/>
            <person name="Suleau A."/>
            <person name="Swennene D."/>
            <person name="Tekaia F."/>
            <person name="Wesolowski-Louvel M."/>
            <person name="Westhof E."/>
            <person name="Wirth B."/>
            <person name="Zeniou-Meyer M."/>
            <person name="Zivanovic I."/>
            <person name="Bolotin-Fukuhara M."/>
            <person name="Thierry A."/>
            <person name="Bouchier C."/>
            <person name="Caudron B."/>
            <person name="Scarpelli C."/>
            <person name="Gaillardin C."/>
            <person name="Weissenbach J."/>
            <person name="Wincker P."/>
            <person name="Souciet J.L."/>
        </authorList>
    </citation>
    <scope>NUCLEOTIDE SEQUENCE [LARGE SCALE GENOMIC DNA]</scope>
    <source>
        <strain evidence="12">ATCC 8585 / CBS 2359 / DSM 70799 / NBRC 1267 / NRRL Y-1140 / WM37</strain>
    </source>
</reference>
<evidence type="ECO:0000256" key="6">
    <source>
        <dbReference type="ARBA" id="ARBA00022927"/>
    </source>
</evidence>
<proteinExistence type="predicted"/>
<evidence type="ECO:0000256" key="1">
    <source>
        <dbReference type="ARBA" id="ARBA00004335"/>
    </source>
</evidence>
<dbReference type="PaxDb" id="284590-Q6CJ10"/>
<accession>Q6CJ10</accession>
<comment type="subcellular location">
    <subcellularLocation>
        <location evidence="1">Nucleus membrane</location>
        <topology evidence="1">Peripheral membrane protein</topology>
        <orientation evidence="1">Cytoplasmic side</orientation>
    </subcellularLocation>
    <subcellularLocation>
        <location evidence="3">Nucleus membrane</location>
        <topology evidence="3">Peripheral membrane protein</topology>
        <orientation evidence="3">Nucleoplasmic side</orientation>
    </subcellularLocation>
    <subcellularLocation>
        <location evidence="2">Nucleus</location>
        <location evidence="2">Nuclear pore complex</location>
    </subcellularLocation>
</comment>
<dbReference type="InParanoid" id="Q6CJ10"/>
<dbReference type="GO" id="GO:0044613">
    <property type="term" value="C:nuclear pore central transport channel"/>
    <property type="evidence" value="ECO:0007669"/>
    <property type="project" value="UniProtKB-ARBA"/>
</dbReference>
<keyword evidence="8" id="KW-0906">Nuclear pore complex</keyword>
<feature type="compositionally biased region" description="Gly residues" evidence="10">
    <location>
        <begin position="124"/>
        <end position="133"/>
    </location>
</feature>
<dbReference type="GO" id="GO:0006606">
    <property type="term" value="P:protein import into nucleus"/>
    <property type="evidence" value="ECO:0007669"/>
    <property type="project" value="UniProtKB-ARBA"/>
</dbReference>
<feature type="compositionally biased region" description="Polar residues" evidence="10">
    <location>
        <begin position="23"/>
        <end position="32"/>
    </location>
</feature>
<keyword evidence="4" id="KW-0813">Transport</keyword>
<keyword evidence="6" id="KW-0653">Protein transport</keyword>
<dbReference type="GO" id="GO:0008139">
    <property type="term" value="F:nuclear localization sequence binding"/>
    <property type="evidence" value="ECO:0007669"/>
    <property type="project" value="InterPro"/>
</dbReference>
<evidence type="ECO:0000313" key="11">
    <source>
        <dbReference type="EMBL" id="CAG98787.1"/>
    </source>
</evidence>
<dbReference type="GO" id="GO:0017056">
    <property type="term" value="F:structural constituent of nuclear pore"/>
    <property type="evidence" value="ECO:0007669"/>
    <property type="project" value="InterPro"/>
</dbReference>
<dbReference type="KEGG" id="kla:KLLA0_F22363g"/>
<keyword evidence="9" id="KW-0539">Nucleus</keyword>
<evidence type="ECO:0000256" key="5">
    <source>
        <dbReference type="ARBA" id="ARBA00022816"/>
    </source>
</evidence>
<dbReference type="eggNOG" id="KOG0845">
    <property type="taxonomic scope" value="Eukaryota"/>
</dbReference>
<feature type="region of interest" description="Disordered" evidence="10">
    <location>
        <begin position="1"/>
        <end position="88"/>
    </location>
</feature>
<protein>
    <submittedName>
        <fullName evidence="11">KLLA0F22363p</fullName>
    </submittedName>
</protein>
<evidence type="ECO:0000256" key="4">
    <source>
        <dbReference type="ARBA" id="ARBA00022448"/>
    </source>
</evidence>
<dbReference type="AlphaFoldDB" id="Q6CJ10"/>
<feature type="compositionally biased region" description="Low complexity" evidence="10">
    <location>
        <begin position="1"/>
        <end position="10"/>
    </location>
</feature>
<dbReference type="PANTHER" id="PTHR13437:SF2">
    <property type="entry name" value="NUCLEOPORIN P58_P45"/>
    <property type="match status" value="1"/>
</dbReference>
<name>Q6CJ10_KLULA</name>
<feature type="region of interest" description="Disordered" evidence="10">
    <location>
        <begin position="109"/>
        <end position="177"/>
    </location>
</feature>
<evidence type="ECO:0000256" key="8">
    <source>
        <dbReference type="ARBA" id="ARBA00023132"/>
    </source>
</evidence>
<feature type="compositionally biased region" description="Low complexity" evidence="10">
    <location>
        <begin position="68"/>
        <end position="81"/>
    </location>
</feature>
<dbReference type="InterPro" id="IPR024882">
    <property type="entry name" value="NUP58/p45/49"/>
</dbReference>
<evidence type="ECO:0000256" key="3">
    <source>
        <dbReference type="ARBA" id="ARBA00004620"/>
    </source>
</evidence>
<sequence>MFGRSSSTGPPVGPSTGGGLFGNTGNQQSTSGGLFGNNNATSGNTGGGLFGNNNNTATQTGGGLFGSNPAGTNNNTNQTAGGLFGSSNNTATGSTGGLFGNSGAGSGGGLFGNKSAQPQTTGFGSSGTGGGLFGSKPAQPQTTGFGGSATGGGLFGSKPTTGGPFGNQQQQSQQSGLGMFGQTQNQFQQPPQQQIQQTQQSAINFINQLAITPMTKISELPIQIRQEIEQLDQFIRTQVSLSKHLEADLQDQTELLDSIPRDIKYLQKLHFNATRSLSSDLKRIDAIKTLVDKDVKQLENFAIMLQQLVSKGFKISNVEIDKFFQEKLITYKHKLNDYNDTLSNIDDAVSGLENDLFGNDSSEDDDTKVGVNIIVSVLIEEFKLFMDTAERIAELHQKCKEIIVK</sequence>
<gene>
    <name evidence="11" type="ORF">KLLA0_F22363g</name>
</gene>
<keyword evidence="12" id="KW-1185">Reference proteome</keyword>
<dbReference type="Proteomes" id="UP000000598">
    <property type="component" value="Chromosome F"/>
</dbReference>
<dbReference type="DNASU" id="2895389"/>
<dbReference type="GO" id="GO:0051028">
    <property type="term" value="P:mRNA transport"/>
    <property type="evidence" value="ECO:0007669"/>
    <property type="project" value="UniProtKB-KW"/>
</dbReference>
<dbReference type="GO" id="GO:0031965">
    <property type="term" value="C:nuclear membrane"/>
    <property type="evidence" value="ECO:0007669"/>
    <property type="project" value="UniProtKB-SubCell"/>
</dbReference>
<keyword evidence="5" id="KW-0509">mRNA transport</keyword>